<keyword evidence="4" id="KW-1185">Reference proteome</keyword>
<dbReference type="PANTHER" id="PTHR13245">
    <property type="entry name" value="RRP15-LIKE PROTEIN"/>
    <property type="match status" value="1"/>
</dbReference>
<dbReference type="OrthoDB" id="20949at2759"/>
<dbReference type="EMBL" id="CAJVPL010000002">
    <property type="protein sequence ID" value="CAG8433106.1"/>
    <property type="molecule type" value="Genomic_DNA"/>
</dbReference>
<evidence type="ECO:0000256" key="1">
    <source>
        <dbReference type="ARBA" id="ARBA00007462"/>
    </source>
</evidence>
<dbReference type="GO" id="GO:0030687">
    <property type="term" value="C:preribosome, large subunit precursor"/>
    <property type="evidence" value="ECO:0007669"/>
    <property type="project" value="TreeGrafter"/>
</dbReference>
<protein>
    <submittedName>
        <fullName evidence="3">7777_t:CDS:1</fullName>
    </submittedName>
</protein>
<dbReference type="GO" id="GO:0000470">
    <property type="term" value="P:maturation of LSU-rRNA"/>
    <property type="evidence" value="ECO:0007669"/>
    <property type="project" value="TreeGrafter"/>
</dbReference>
<dbReference type="AlphaFoldDB" id="A0A9N8V0A3"/>
<evidence type="ECO:0000256" key="2">
    <source>
        <dbReference type="SAM" id="MobiDB-lite"/>
    </source>
</evidence>
<name>A0A9N8V0A3_9GLOM</name>
<evidence type="ECO:0000313" key="4">
    <source>
        <dbReference type="Proteomes" id="UP000789831"/>
    </source>
</evidence>
<gene>
    <name evidence="3" type="ORF">AGERDE_LOCUS37</name>
</gene>
<feature type="compositionally biased region" description="Basic residues" evidence="2">
    <location>
        <begin position="1"/>
        <end position="18"/>
    </location>
</feature>
<dbReference type="GO" id="GO:0000460">
    <property type="term" value="P:maturation of 5.8S rRNA"/>
    <property type="evidence" value="ECO:0007669"/>
    <property type="project" value="TreeGrafter"/>
</dbReference>
<dbReference type="Pfam" id="PF07890">
    <property type="entry name" value="Rrp15p"/>
    <property type="match status" value="1"/>
</dbReference>
<dbReference type="PANTHER" id="PTHR13245:SF14">
    <property type="entry name" value="RRP15-LIKE PROTEIN"/>
    <property type="match status" value="1"/>
</dbReference>
<comment type="caution">
    <text evidence="3">The sequence shown here is derived from an EMBL/GenBank/DDBJ whole genome shotgun (WGS) entry which is preliminary data.</text>
</comment>
<organism evidence="3 4">
    <name type="scientific">Ambispora gerdemannii</name>
    <dbReference type="NCBI Taxonomy" id="144530"/>
    <lineage>
        <taxon>Eukaryota</taxon>
        <taxon>Fungi</taxon>
        <taxon>Fungi incertae sedis</taxon>
        <taxon>Mucoromycota</taxon>
        <taxon>Glomeromycotina</taxon>
        <taxon>Glomeromycetes</taxon>
        <taxon>Archaeosporales</taxon>
        <taxon>Ambisporaceae</taxon>
        <taxon>Ambispora</taxon>
    </lineage>
</organism>
<reference evidence="3" key="1">
    <citation type="submission" date="2021-06" db="EMBL/GenBank/DDBJ databases">
        <authorList>
            <person name="Kallberg Y."/>
            <person name="Tangrot J."/>
            <person name="Rosling A."/>
        </authorList>
    </citation>
    <scope>NUCLEOTIDE SEQUENCE</scope>
    <source>
        <strain evidence="3">MT106</strain>
    </source>
</reference>
<evidence type="ECO:0000313" key="3">
    <source>
        <dbReference type="EMBL" id="CAG8433106.1"/>
    </source>
</evidence>
<dbReference type="InterPro" id="IPR012459">
    <property type="entry name" value="Rrp15"/>
</dbReference>
<feature type="region of interest" description="Disordered" evidence="2">
    <location>
        <begin position="50"/>
        <end position="99"/>
    </location>
</feature>
<feature type="region of interest" description="Disordered" evidence="2">
    <location>
        <begin position="1"/>
        <end position="34"/>
    </location>
</feature>
<comment type="similarity">
    <text evidence="1">Belongs to the RRP15 family.</text>
</comment>
<accession>A0A9N8V0A3</accession>
<proteinExistence type="inferred from homology"/>
<feature type="compositionally biased region" description="Basic and acidic residues" evidence="2">
    <location>
        <begin position="19"/>
        <end position="34"/>
    </location>
</feature>
<dbReference type="Proteomes" id="UP000789831">
    <property type="component" value="Unassembled WGS sequence"/>
</dbReference>
<sequence>MEQSKRRKLDKKAKKNLKKERPDLSKVENNIEREKEDALKVNKEIGELAESQEINSENDLKEIEEKANEEDESSEYDSEDIIAGQKRKKSSRKSTSTADEFAESMNKILSSQVKTINQKAPILSRSKGIEKRIDEERLEYRARKALNAEKKKFAAKDRVPADYNTADHERKLKKVATRGVVKLFNAIREAQKTAEAAEVVGGGKDKLSTRQAKDVASMSKATFLDALKGGIH</sequence>
<feature type="compositionally biased region" description="Acidic residues" evidence="2">
    <location>
        <begin position="67"/>
        <end position="80"/>
    </location>
</feature>